<evidence type="ECO:0000259" key="10">
    <source>
        <dbReference type="PROSITE" id="PS50893"/>
    </source>
</evidence>
<gene>
    <name evidence="11" type="ORF">J2Y69_002089</name>
</gene>
<evidence type="ECO:0000313" key="11">
    <source>
        <dbReference type="EMBL" id="MDR6867486.1"/>
    </source>
</evidence>
<evidence type="ECO:0000256" key="1">
    <source>
        <dbReference type="ARBA" id="ARBA00004202"/>
    </source>
</evidence>
<dbReference type="Proteomes" id="UP001259347">
    <property type="component" value="Unassembled WGS sequence"/>
</dbReference>
<evidence type="ECO:0000313" key="12">
    <source>
        <dbReference type="Proteomes" id="UP001259347"/>
    </source>
</evidence>
<dbReference type="InterPro" id="IPR051535">
    <property type="entry name" value="Siderophore_ABC-ATPase"/>
</dbReference>
<dbReference type="PROSITE" id="PS50893">
    <property type="entry name" value="ABC_TRANSPORTER_2"/>
    <property type="match status" value="1"/>
</dbReference>
<keyword evidence="4" id="KW-0410">Iron transport</keyword>
<comment type="subcellular location">
    <subcellularLocation>
        <location evidence="1">Cell membrane</location>
        <topology evidence="1">Peripheral membrane protein</topology>
    </subcellularLocation>
</comment>
<dbReference type="EMBL" id="JAVDUM010000008">
    <property type="protein sequence ID" value="MDR6867486.1"/>
    <property type="molecule type" value="Genomic_DNA"/>
</dbReference>
<dbReference type="PANTHER" id="PTHR42771">
    <property type="entry name" value="IRON(3+)-HYDROXAMATE IMPORT ATP-BINDING PROTEIN FHUC"/>
    <property type="match status" value="1"/>
</dbReference>
<dbReference type="Pfam" id="PF00005">
    <property type="entry name" value="ABC_tran"/>
    <property type="match status" value="1"/>
</dbReference>
<evidence type="ECO:0000256" key="4">
    <source>
        <dbReference type="ARBA" id="ARBA00022496"/>
    </source>
</evidence>
<dbReference type="InterPro" id="IPR003439">
    <property type="entry name" value="ABC_transporter-like_ATP-bd"/>
</dbReference>
<keyword evidence="9" id="KW-0472">Membrane</keyword>
<dbReference type="SUPFAM" id="SSF52540">
    <property type="entry name" value="P-loop containing nucleoside triphosphate hydrolases"/>
    <property type="match status" value="1"/>
</dbReference>
<keyword evidence="7" id="KW-0408">Iron</keyword>
<dbReference type="SMART" id="SM00382">
    <property type="entry name" value="AAA"/>
    <property type="match status" value="1"/>
</dbReference>
<protein>
    <submittedName>
        <fullName evidence="11">Iron complex transport system ATP-binding protein</fullName>
    </submittedName>
</protein>
<keyword evidence="6 11" id="KW-0067">ATP-binding</keyword>
<evidence type="ECO:0000256" key="2">
    <source>
        <dbReference type="ARBA" id="ARBA00022448"/>
    </source>
</evidence>
<proteinExistence type="predicted"/>
<dbReference type="PROSITE" id="PS00211">
    <property type="entry name" value="ABC_TRANSPORTER_1"/>
    <property type="match status" value="1"/>
</dbReference>
<keyword evidence="2" id="KW-0813">Transport</keyword>
<evidence type="ECO:0000256" key="9">
    <source>
        <dbReference type="ARBA" id="ARBA00023136"/>
    </source>
</evidence>
<sequence>MTSRSGAGAGGPAISLTAEGLTAGYGRTPVLDGLDARIPAGSFTAIIGPNACGKSTLLRALSRLLPARSGRVLLGDSDIRGLSSRELARRVALLPQSPITPEGITVGDLVGRGRFAHQGVLRQWSSQDERAVAAALAAAGVTDLAERQVDELSGGQRQRAWIALTLAQETDVLLLDEPTTFLDIAHQVEVLELAVRLHEEGRTVVAVLHELAMAARYATHLIAMRDGRIIAQGEPRDVVTEQLLRDVFDLDARVIPDPDTGTPVVLPRAVRRTRELPSS</sequence>
<keyword evidence="5" id="KW-0547">Nucleotide-binding</keyword>
<evidence type="ECO:0000256" key="8">
    <source>
        <dbReference type="ARBA" id="ARBA00023065"/>
    </source>
</evidence>
<comment type="caution">
    <text evidence="11">The sequence shown here is derived from an EMBL/GenBank/DDBJ whole genome shotgun (WGS) entry which is preliminary data.</text>
</comment>
<feature type="domain" description="ABC transporter" evidence="10">
    <location>
        <begin position="16"/>
        <end position="251"/>
    </location>
</feature>
<dbReference type="PANTHER" id="PTHR42771:SF2">
    <property type="entry name" value="IRON(3+)-HYDROXAMATE IMPORT ATP-BINDING PROTEIN FHUC"/>
    <property type="match status" value="1"/>
</dbReference>
<keyword evidence="3" id="KW-1003">Cell membrane</keyword>
<evidence type="ECO:0000256" key="6">
    <source>
        <dbReference type="ARBA" id="ARBA00022840"/>
    </source>
</evidence>
<evidence type="ECO:0000256" key="7">
    <source>
        <dbReference type="ARBA" id="ARBA00023004"/>
    </source>
</evidence>
<dbReference type="Gene3D" id="3.40.50.300">
    <property type="entry name" value="P-loop containing nucleotide triphosphate hydrolases"/>
    <property type="match status" value="1"/>
</dbReference>
<reference evidence="11 12" key="1">
    <citation type="submission" date="2023-07" db="EMBL/GenBank/DDBJ databases">
        <title>Sorghum-associated microbial communities from plants grown in Nebraska, USA.</title>
        <authorList>
            <person name="Schachtman D."/>
        </authorList>
    </citation>
    <scope>NUCLEOTIDE SEQUENCE [LARGE SCALE GENOMIC DNA]</scope>
    <source>
        <strain evidence="11 12">2980</strain>
    </source>
</reference>
<keyword evidence="12" id="KW-1185">Reference proteome</keyword>
<dbReference type="InterPro" id="IPR017871">
    <property type="entry name" value="ABC_transporter-like_CS"/>
</dbReference>
<dbReference type="RefSeq" id="WP_396653080.1">
    <property type="nucleotide sequence ID" value="NZ_JAVDUM010000008.1"/>
</dbReference>
<organism evidence="11 12">
    <name type="scientific">Microbacterium resistens</name>
    <dbReference type="NCBI Taxonomy" id="156977"/>
    <lineage>
        <taxon>Bacteria</taxon>
        <taxon>Bacillati</taxon>
        <taxon>Actinomycetota</taxon>
        <taxon>Actinomycetes</taxon>
        <taxon>Micrococcales</taxon>
        <taxon>Microbacteriaceae</taxon>
        <taxon>Microbacterium</taxon>
    </lineage>
</organism>
<dbReference type="InterPro" id="IPR003593">
    <property type="entry name" value="AAA+_ATPase"/>
</dbReference>
<evidence type="ECO:0000256" key="5">
    <source>
        <dbReference type="ARBA" id="ARBA00022741"/>
    </source>
</evidence>
<dbReference type="InterPro" id="IPR027417">
    <property type="entry name" value="P-loop_NTPase"/>
</dbReference>
<keyword evidence="8" id="KW-0406">Ion transport</keyword>
<dbReference type="GO" id="GO:0005524">
    <property type="term" value="F:ATP binding"/>
    <property type="evidence" value="ECO:0007669"/>
    <property type="project" value="UniProtKB-KW"/>
</dbReference>
<dbReference type="CDD" id="cd03214">
    <property type="entry name" value="ABC_Iron-Siderophores_B12_Hemin"/>
    <property type="match status" value="1"/>
</dbReference>
<evidence type="ECO:0000256" key="3">
    <source>
        <dbReference type="ARBA" id="ARBA00022475"/>
    </source>
</evidence>
<accession>A0ABU1SD10</accession>
<name>A0ABU1SD10_9MICO</name>